<dbReference type="Proteomes" id="UP000014400">
    <property type="component" value="Unassembled WGS sequence"/>
</dbReference>
<organism evidence="1 2">
    <name type="scientific">Sutterella wadsworthensis HGA0223</name>
    <dbReference type="NCBI Taxonomy" id="1203554"/>
    <lineage>
        <taxon>Bacteria</taxon>
        <taxon>Pseudomonadati</taxon>
        <taxon>Pseudomonadota</taxon>
        <taxon>Betaproteobacteria</taxon>
        <taxon>Burkholderiales</taxon>
        <taxon>Sutterellaceae</taxon>
        <taxon>Sutterella</taxon>
    </lineage>
</organism>
<evidence type="ECO:0000313" key="2">
    <source>
        <dbReference type="Proteomes" id="UP000014400"/>
    </source>
</evidence>
<protein>
    <submittedName>
        <fullName evidence="1">Uncharacterized protein</fullName>
    </submittedName>
</protein>
<evidence type="ECO:0000313" key="1">
    <source>
        <dbReference type="EMBL" id="EPE02026.1"/>
    </source>
</evidence>
<name>S3BRK5_9BURK</name>
<gene>
    <name evidence="1" type="ORF">HMPREF1476_00262</name>
</gene>
<sequence length="603" mass="67107">MAITVPKNPFSINVAIGSTENMGGLQAAPKTEFSQDALAQSVVERFDKFSQTVDKWQSELDQVRAKDLITQLEEKRLDLRYNKDSGYQTLLGINALERPDGKSLTDEVSANFKETYDAIRLKAGNPRQRAALDAYFQDASAKLRSDVGSWEFKQAQVYQVDQAQAQFRLGMTQALSDDPELQASGEAVVRDAALTVARISGKTVDMAKYMGPIHAMRISKMVDDLSPMEAKAYLSVHRDEMSADQIVQADKYVRAGLQDQKEKRIAASILKSAKSESEALKAVAGQDEKSRAGVERIVKKHYALEDAIKKERLSEITDAVWNFVADKVSKGEEVTIPTTLMEDLRELDPKGYLSLNTYIGKLERGESVKTDMTTWGMLERMSAQDPESFANLNLNSFADRISPTDLKGLKRTQEQLSNEDRKAYLSDVKSLVKANKKLKARWPEVLNAAGEWFDYQAQQYQKGVIPRDVLERGKAGIVSRLEGSGWFSDDPYAFEAINSGAVTDIASGLFRGAYKVSGSDADNKTFVLKKFGIQLDSLSKEQKAVADALRRGYGWPPEVMAQALRELEKHRKASKYASNAQITNEDISNMCAAIIFQNPQKAK</sequence>
<dbReference type="eggNOG" id="COG3926">
    <property type="taxonomic scope" value="Bacteria"/>
</dbReference>
<comment type="caution">
    <text evidence="1">The sequence shown here is derived from an EMBL/GenBank/DDBJ whole genome shotgun (WGS) entry which is preliminary data.</text>
</comment>
<dbReference type="RefSeq" id="WP_016473696.1">
    <property type="nucleotide sequence ID" value="NZ_KE150480.1"/>
</dbReference>
<keyword evidence="2" id="KW-1185">Reference proteome</keyword>
<dbReference type="STRING" id="1203554.HMPREF1476_00262"/>
<proteinExistence type="predicted"/>
<dbReference type="EMBL" id="ATCF01000004">
    <property type="protein sequence ID" value="EPE02026.1"/>
    <property type="molecule type" value="Genomic_DNA"/>
</dbReference>
<reference evidence="1 2" key="1">
    <citation type="submission" date="2013-04" db="EMBL/GenBank/DDBJ databases">
        <title>The Genome Sequence of Sutterella wadsworthensis HGA0223.</title>
        <authorList>
            <consortium name="The Broad Institute Genomics Platform"/>
            <person name="Earl A."/>
            <person name="Ward D."/>
            <person name="Feldgarden M."/>
            <person name="Gevers D."/>
            <person name="Schmidt T.M."/>
            <person name="Dover J."/>
            <person name="Dai D."/>
            <person name="Walker B."/>
            <person name="Young S."/>
            <person name="Zeng Q."/>
            <person name="Gargeya S."/>
            <person name="Fitzgerald M."/>
            <person name="Haas B."/>
            <person name="Abouelleil A."/>
            <person name="Allen A.W."/>
            <person name="Alvarado L."/>
            <person name="Arachchi H.M."/>
            <person name="Berlin A.M."/>
            <person name="Chapman S.B."/>
            <person name="Gainer-Dewar J."/>
            <person name="Goldberg J."/>
            <person name="Griggs A."/>
            <person name="Gujja S."/>
            <person name="Hansen M."/>
            <person name="Howarth C."/>
            <person name="Imamovic A."/>
            <person name="Ireland A."/>
            <person name="Larimer J."/>
            <person name="McCowan C."/>
            <person name="Murphy C."/>
            <person name="Pearson M."/>
            <person name="Poon T.W."/>
            <person name="Priest M."/>
            <person name="Roberts A."/>
            <person name="Saif S."/>
            <person name="Shea T."/>
            <person name="Sisk P."/>
            <person name="Sykes S."/>
            <person name="Wortman J."/>
            <person name="Nusbaum C."/>
            <person name="Birren B."/>
        </authorList>
    </citation>
    <scope>NUCLEOTIDE SEQUENCE [LARGE SCALE GENOMIC DNA]</scope>
    <source>
        <strain evidence="1 2">HGA0223</strain>
    </source>
</reference>
<dbReference type="PATRIC" id="fig|1203554.3.peg.241"/>
<dbReference type="AlphaFoldDB" id="S3BRK5"/>
<dbReference type="HOGENOM" id="CLU_455400_0_0_4"/>
<accession>S3BRK5</accession>